<evidence type="ECO:0000256" key="1">
    <source>
        <dbReference type="SAM" id="MobiDB-lite"/>
    </source>
</evidence>
<reference evidence="2 3" key="1">
    <citation type="submission" date="2018-11" db="EMBL/GenBank/DDBJ databases">
        <title>Sequencing the genomes of 1000 actinobacteria strains.</title>
        <authorList>
            <person name="Klenk H.-P."/>
        </authorList>
    </citation>
    <scope>NUCLEOTIDE SEQUENCE [LARGE SCALE GENOMIC DNA]</scope>
    <source>
        <strain evidence="2 3">DSM 13521</strain>
    </source>
</reference>
<feature type="region of interest" description="Disordered" evidence="1">
    <location>
        <begin position="128"/>
        <end position="151"/>
    </location>
</feature>
<dbReference type="Proteomes" id="UP000275356">
    <property type="component" value="Unassembled WGS sequence"/>
</dbReference>
<keyword evidence="3" id="KW-1185">Reference proteome</keyword>
<dbReference type="AlphaFoldDB" id="A0A3N2D868"/>
<comment type="caution">
    <text evidence="2">The sequence shown here is derived from an EMBL/GenBank/DDBJ whole genome shotgun (WGS) entry which is preliminary data.</text>
</comment>
<evidence type="ECO:0000313" key="2">
    <source>
        <dbReference type="EMBL" id="ROR95986.1"/>
    </source>
</evidence>
<name>A0A3N2D868_9MICO</name>
<dbReference type="RefSeq" id="WP_123738224.1">
    <property type="nucleotide sequence ID" value="NZ_RKHQ01000001.1"/>
</dbReference>
<proteinExistence type="predicted"/>
<protein>
    <recommendedName>
        <fullName evidence="4">Minor tail protein</fullName>
    </recommendedName>
</protein>
<feature type="compositionally biased region" description="Pro residues" evidence="1">
    <location>
        <begin position="137"/>
        <end position="148"/>
    </location>
</feature>
<sequence>MGSPAQVPWDLTLGTVQAREDSTLAVNVAGVLLDPLWLGAYIPTAGDSVVVIVRAGSAYVLGHAHVGARPLTGTITGAALGGLVPVTTATGVLRCRYVGTPPATGSLVRLDWAGATPWIWPLAAVASSESESDGSGPTPPPPPPPPPRTGENEFAAVESSTYGTASGWRRYGDSVRQWRYSSEVPSTGAWFYGSRPTALRGKTITQARVYVPARVRVGSYNTPLAINLYRHTSSTRPSGDVTRVAGPHSVTIAPIDQWSGGWLEIPAAWGQSIVDGGGGISISGAPYLGVVGITNDPRSGALSLAWTT</sequence>
<organism evidence="2 3">
    <name type="scientific">Salana multivorans</name>
    <dbReference type="NCBI Taxonomy" id="120377"/>
    <lineage>
        <taxon>Bacteria</taxon>
        <taxon>Bacillati</taxon>
        <taxon>Actinomycetota</taxon>
        <taxon>Actinomycetes</taxon>
        <taxon>Micrococcales</taxon>
        <taxon>Beutenbergiaceae</taxon>
        <taxon>Salana</taxon>
    </lineage>
</organism>
<gene>
    <name evidence="2" type="ORF">EDD28_0556</name>
</gene>
<dbReference type="EMBL" id="RKHQ01000001">
    <property type="protein sequence ID" value="ROR95986.1"/>
    <property type="molecule type" value="Genomic_DNA"/>
</dbReference>
<dbReference type="OrthoDB" id="9849581at2"/>
<accession>A0A3N2D868</accession>
<evidence type="ECO:0000313" key="3">
    <source>
        <dbReference type="Proteomes" id="UP000275356"/>
    </source>
</evidence>
<evidence type="ECO:0008006" key="4">
    <source>
        <dbReference type="Google" id="ProtNLM"/>
    </source>
</evidence>